<dbReference type="SUPFAM" id="SSF52172">
    <property type="entry name" value="CheY-like"/>
    <property type="match status" value="1"/>
</dbReference>
<comment type="caution">
    <text evidence="4">The sequence shown here is derived from an EMBL/GenBank/DDBJ whole genome shotgun (WGS) entry which is preliminary data.</text>
</comment>
<proteinExistence type="predicted"/>
<keyword evidence="1 2" id="KW-0597">Phosphoprotein</keyword>
<sequence length="136" mass="15378">MKPRVILIIDDDNDDREFLKEAISEYDRHIIFQEFKNGAEAVAALENQATAIPDVIFLDLNMPLMNGRQCLQCLRDMQHLSGTPVVIYTTSLHPGPSGELAGPGNVHFLSKPSRMAELRNSVRNILNQNWHLIDQL</sequence>
<dbReference type="Pfam" id="PF00072">
    <property type="entry name" value="Response_reg"/>
    <property type="match status" value="1"/>
</dbReference>
<dbReference type="Gene3D" id="3.40.50.2300">
    <property type="match status" value="1"/>
</dbReference>
<protein>
    <submittedName>
        <fullName evidence="4">Response regulator</fullName>
    </submittedName>
</protein>
<dbReference type="SMART" id="SM00448">
    <property type="entry name" value="REC"/>
    <property type="match status" value="1"/>
</dbReference>
<feature type="modified residue" description="4-aspartylphosphate" evidence="2">
    <location>
        <position position="59"/>
    </location>
</feature>
<keyword evidence="5" id="KW-1185">Reference proteome</keyword>
<evidence type="ECO:0000256" key="2">
    <source>
        <dbReference type="PROSITE-ProRule" id="PRU00169"/>
    </source>
</evidence>
<dbReference type="InterPro" id="IPR011006">
    <property type="entry name" value="CheY-like_superfamily"/>
</dbReference>
<evidence type="ECO:0000256" key="1">
    <source>
        <dbReference type="ARBA" id="ARBA00022553"/>
    </source>
</evidence>
<dbReference type="GO" id="GO:0000160">
    <property type="term" value="P:phosphorelay signal transduction system"/>
    <property type="evidence" value="ECO:0007669"/>
    <property type="project" value="InterPro"/>
</dbReference>
<organism evidence="4 5">
    <name type="scientific">Chitinophaga lutea</name>
    <dbReference type="NCBI Taxonomy" id="2488634"/>
    <lineage>
        <taxon>Bacteria</taxon>
        <taxon>Pseudomonadati</taxon>
        <taxon>Bacteroidota</taxon>
        <taxon>Chitinophagia</taxon>
        <taxon>Chitinophagales</taxon>
        <taxon>Chitinophagaceae</taxon>
        <taxon>Chitinophaga</taxon>
    </lineage>
</organism>
<evidence type="ECO:0000313" key="5">
    <source>
        <dbReference type="Proteomes" id="UP000278351"/>
    </source>
</evidence>
<dbReference type="PANTHER" id="PTHR44591">
    <property type="entry name" value="STRESS RESPONSE REGULATOR PROTEIN 1"/>
    <property type="match status" value="1"/>
</dbReference>
<dbReference type="Proteomes" id="UP000278351">
    <property type="component" value="Unassembled WGS sequence"/>
</dbReference>
<dbReference type="AlphaFoldDB" id="A0A3N4Q9Z7"/>
<accession>A0A3N4Q9Z7</accession>
<dbReference type="EMBL" id="RPDH01000002">
    <property type="protein sequence ID" value="RPE08534.1"/>
    <property type="molecule type" value="Genomic_DNA"/>
</dbReference>
<evidence type="ECO:0000313" key="4">
    <source>
        <dbReference type="EMBL" id="RPE08534.1"/>
    </source>
</evidence>
<dbReference type="InterPro" id="IPR050595">
    <property type="entry name" value="Bact_response_regulator"/>
</dbReference>
<evidence type="ECO:0000259" key="3">
    <source>
        <dbReference type="PROSITE" id="PS50110"/>
    </source>
</evidence>
<dbReference type="PROSITE" id="PS50110">
    <property type="entry name" value="RESPONSE_REGULATORY"/>
    <property type="match status" value="1"/>
</dbReference>
<dbReference type="RefSeq" id="WP_123847537.1">
    <property type="nucleotide sequence ID" value="NZ_RPDH01000002.1"/>
</dbReference>
<gene>
    <name evidence="4" type="ORF">EGT74_15955</name>
</gene>
<dbReference type="InterPro" id="IPR001789">
    <property type="entry name" value="Sig_transdc_resp-reg_receiver"/>
</dbReference>
<dbReference type="OrthoDB" id="7631574at2"/>
<name>A0A3N4Q9Z7_9BACT</name>
<reference evidence="4 5" key="1">
    <citation type="submission" date="2018-11" db="EMBL/GenBank/DDBJ databases">
        <title>Chitinophaga lutea sp.nov., isolate from arsenic contaminated soil.</title>
        <authorList>
            <person name="Zong Y."/>
        </authorList>
    </citation>
    <scope>NUCLEOTIDE SEQUENCE [LARGE SCALE GENOMIC DNA]</scope>
    <source>
        <strain evidence="4 5">ZY74</strain>
    </source>
</reference>
<dbReference type="PANTHER" id="PTHR44591:SF3">
    <property type="entry name" value="RESPONSE REGULATORY DOMAIN-CONTAINING PROTEIN"/>
    <property type="match status" value="1"/>
</dbReference>
<feature type="domain" description="Response regulatory" evidence="3">
    <location>
        <begin position="5"/>
        <end position="126"/>
    </location>
</feature>